<dbReference type="Proteomes" id="UP001165460">
    <property type="component" value="Unassembled WGS sequence"/>
</dbReference>
<dbReference type="Pfam" id="PF09844">
    <property type="entry name" value="DUF2071"/>
    <property type="match status" value="1"/>
</dbReference>
<accession>A0ABS9ZXF8</accession>
<reference evidence="1" key="1">
    <citation type="submission" date="2022-03" db="EMBL/GenBank/DDBJ databases">
        <authorList>
            <person name="Woo C.Y."/>
        </authorList>
    </citation>
    <scope>NUCLEOTIDE SEQUENCE</scope>
    <source>
        <strain evidence="1">CYS-01</strain>
    </source>
</reference>
<name>A0ABS9ZXF8_9SPHI</name>
<dbReference type="EMBL" id="JALGBH010000002">
    <property type="protein sequence ID" value="MCJ0742996.1"/>
    <property type="molecule type" value="Genomic_DNA"/>
</dbReference>
<gene>
    <name evidence="1" type="ORF">MMF97_09765</name>
</gene>
<dbReference type="RefSeq" id="WP_243361968.1">
    <property type="nucleotide sequence ID" value="NZ_JALGBH010000002.1"/>
</dbReference>
<organism evidence="1 2">
    <name type="scientific">Pedobacter montanisoli</name>
    <dbReference type="NCBI Taxonomy" id="2923277"/>
    <lineage>
        <taxon>Bacteria</taxon>
        <taxon>Pseudomonadati</taxon>
        <taxon>Bacteroidota</taxon>
        <taxon>Sphingobacteriia</taxon>
        <taxon>Sphingobacteriales</taxon>
        <taxon>Sphingobacteriaceae</taxon>
        <taxon>Pedobacter</taxon>
    </lineage>
</organism>
<proteinExistence type="predicted"/>
<evidence type="ECO:0000313" key="2">
    <source>
        <dbReference type="Proteomes" id="UP001165460"/>
    </source>
</evidence>
<comment type="caution">
    <text evidence="1">The sequence shown here is derived from an EMBL/GenBank/DDBJ whole genome shotgun (WGS) entry which is preliminary data.</text>
</comment>
<dbReference type="InterPro" id="IPR018644">
    <property type="entry name" value="DUF2071"/>
</dbReference>
<sequence>MEFLKNHPFAVEAFFNNSLVLTFAVPKEQLQNLIPECLELDTFQNKWAFIAVAMVQTSELRPKGFPKFLGNKFFLIGYRIFVRYTNNSGKRLRGLYIIKSETDKKKMKFFGNIFTHYNYTTTDIQHATKSSLKIIRSEKSKFQIMVEQTKDKIQIPESSPFSDWKDARKFSGPLPYTFTYNNNHKTILIIEGVRQNWKPEPVNIQSYSFDFLDNLRLKNIILASSFEIRNVPYYWKKGKIEKWN</sequence>
<protein>
    <submittedName>
        <fullName evidence="1">DUF2071 domain-containing protein</fullName>
    </submittedName>
</protein>
<evidence type="ECO:0000313" key="1">
    <source>
        <dbReference type="EMBL" id="MCJ0742996.1"/>
    </source>
</evidence>
<keyword evidence="2" id="KW-1185">Reference proteome</keyword>